<dbReference type="InterPro" id="IPR011051">
    <property type="entry name" value="RmlC_Cupin_sf"/>
</dbReference>
<dbReference type="InterPro" id="IPR018060">
    <property type="entry name" value="HTH_AraC"/>
</dbReference>
<evidence type="ECO:0000313" key="5">
    <source>
        <dbReference type="EMBL" id="MET4722796.1"/>
    </source>
</evidence>
<name>A0ABV2S0T4_BRAJP</name>
<dbReference type="InterPro" id="IPR003313">
    <property type="entry name" value="AraC-bd"/>
</dbReference>
<dbReference type="Gene3D" id="1.10.10.60">
    <property type="entry name" value="Homeodomain-like"/>
    <property type="match status" value="1"/>
</dbReference>
<evidence type="ECO:0000256" key="2">
    <source>
        <dbReference type="ARBA" id="ARBA00023125"/>
    </source>
</evidence>
<dbReference type="SUPFAM" id="SSF46689">
    <property type="entry name" value="Homeodomain-like"/>
    <property type="match status" value="1"/>
</dbReference>
<proteinExistence type="predicted"/>
<dbReference type="PANTHER" id="PTHR11019">
    <property type="entry name" value="HTH-TYPE TRANSCRIPTIONAL REGULATOR NIMR"/>
    <property type="match status" value="1"/>
</dbReference>
<accession>A0ABV2S0T4</accession>
<dbReference type="SUPFAM" id="SSF51182">
    <property type="entry name" value="RmlC-like cupins"/>
    <property type="match status" value="1"/>
</dbReference>
<evidence type="ECO:0000256" key="1">
    <source>
        <dbReference type="ARBA" id="ARBA00023015"/>
    </source>
</evidence>
<reference evidence="5 6" key="1">
    <citation type="submission" date="2024-06" db="EMBL/GenBank/DDBJ databases">
        <title>Genomic Encyclopedia of Type Strains, Phase V (KMG-V): Genome sequencing to study the core and pangenomes of soil and plant-associated prokaryotes.</title>
        <authorList>
            <person name="Whitman W."/>
        </authorList>
    </citation>
    <scope>NUCLEOTIDE SEQUENCE [LARGE SCALE GENOMIC DNA]</scope>
    <source>
        <strain evidence="5 6">USDA 160</strain>
    </source>
</reference>
<keyword evidence="2" id="KW-0238">DNA-binding</keyword>
<comment type="caution">
    <text evidence="5">The sequence shown here is derived from an EMBL/GenBank/DDBJ whole genome shotgun (WGS) entry which is preliminary data.</text>
</comment>
<dbReference type="Proteomes" id="UP001549291">
    <property type="component" value="Unassembled WGS sequence"/>
</dbReference>
<dbReference type="InterPro" id="IPR009057">
    <property type="entry name" value="Homeodomain-like_sf"/>
</dbReference>
<evidence type="ECO:0000259" key="4">
    <source>
        <dbReference type="PROSITE" id="PS01124"/>
    </source>
</evidence>
<dbReference type="RefSeq" id="WP_202949312.1">
    <property type="nucleotide sequence ID" value="NZ_CP066351.1"/>
</dbReference>
<sequence length="293" mass="32475">MATLFSICDGRVEILGGPVPDTRLLKGGEMLHRFVDTDVDRVPRPVALRSGILSNDWTYDRHQHRKAQLLYSKRGILCCEAGNKVWLVPPGCALWIPGQLAHSARGAGLVECHCLYIEPSAAKSLPKACATITISPLIRELILRVAELPECYPLGGREDRLVMTLLDELCDAPISDLNLPMPREARLRRLAEMLIADPSAKTSFANWASALGTSERTLSRLLIQEIGMSFGRWRHQLHVILALQRMARGDSVKTVAMELGYENASSFVNMFRKTLGKPPVRYLAEHRATAVSG</sequence>
<feature type="domain" description="HTH araC/xylS-type" evidence="4">
    <location>
        <begin position="188"/>
        <end position="285"/>
    </location>
</feature>
<keyword evidence="3" id="KW-0804">Transcription</keyword>
<dbReference type="Pfam" id="PF12833">
    <property type="entry name" value="HTH_18"/>
    <property type="match status" value="1"/>
</dbReference>
<dbReference type="EMBL" id="JBEPTQ010000002">
    <property type="protein sequence ID" value="MET4722796.1"/>
    <property type="molecule type" value="Genomic_DNA"/>
</dbReference>
<dbReference type="CDD" id="cd06124">
    <property type="entry name" value="cupin_NimR-like_N"/>
    <property type="match status" value="1"/>
</dbReference>
<evidence type="ECO:0000313" key="6">
    <source>
        <dbReference type="Proteomes" id="UP001549291"/>
    </source>
</evidence>
<keyword evidence="1" id="KW-0805">Transcription regulation</keyword>
<evidence type="ECO:0000256" key="3">
    <source>
        <dbReference type="ARBA" id="ARBA00023163"/>
    </source>
</evidence>
<dbReference type="PANTHER" id="PTHR11019:SF199">
    <property type="entry name" value="HTH-TYPE TRANSCRIPTIONAL REGULATOR NIMR"/>
    <property type="match status" value="1"/>
</dbReference>
<dbReference type="Pfam" id="PF02311">
    <property type="entry name" value="AraC_binding"/>
    <property type="match status" value="1"/>
</dbReference>
<protein>
    <submittedName>
        <fullName evidence="5">AraC-like DNA-binding protein</fullName>
    </submittedName>
</protein>
<dbReference type="SMART" id="SM00342">
    <property type="entry name" value="HTH_ARAC"/>
    <property type="match status" value="1"/>
</dbReference>
<organism evidence="5 6">
    <name type="scientific">Bradyrhizobium japonicum</name>
    <dbReference type="NCBI Taxonomy" id="375"/>
    <lineage>
        <taxon>Bacteria</taxon>
        <taxon>Pseudomonadati</taxon>
        <taxon>Pseudomonadota</taxon>
        <taxon>Alphaproteobacteria</taxon>
        <taxon>Hyphomicrobiales</taxon>
        <taxon>Nitrobacteraceae</taxon>
        <taxon>Bradyrhizobium</taxon>
    </lineage>
</organism>
<keyword evidence="6" id="KW-1185">Reference proteome</keyword>
<dbReference type="PROSITE" id="PS01124">
    <property type="entry name" value="HTH_ARAC_FAMILY_2"/>
    <property type="match status" value="1"/>
</dbReference>
<gene>
    <name evidence="5" type="ORF">ABIF63_006902</name>
</gene>